<dbReference type="CDD" id="cd06911">
    <property type="entry name" value="VirB9_CagX_TrbG"/>
    <property type="match status" value="1"/>
</dbReference>
<keyword evidence="2" id="KW-0732">Signal</keyword>
<sequence>MTKLLFLALACVLFVTSGAKAEDTPAVGTQDPRMRYLAYNPDQVVHLSTAVGATVVVTFGANETVTAVAVSNSKDLAALPRGNYLFFKASKVLQPQPVIVLTASDAGMRRYVFSLTTKTMSRLDKETPDLYYSVQFTYPADATAARRKETEQRELAGRLRAQTQYQHRAQDLLDQPTATGVPGAKNWNYVAQGNRSLGPLEVFDNGSTTTFRFPGNVRVPSIYVVNPDGKEATANYSVKGDYVEVASVAREWRLRDGHTVLCIWNKAYDAIGRKTGTGTVRPDVMRVLKGARR</sequence>
<dbReference type="EMBL" id="WPHU01000014">
    <property type="protein sequence ID" value="MVA59214.1"/>
    <property type="molecule type" value="Genomic_DNA"/>
</dbReference>
<name>A0A1S2DMM0_AGRVI</name>
<proteinExistence type="inferred from homology"/>
<gene>
    <name evidence="4" type="primary">virB9</name>
    <name evidence="4" type="ORF">GOZ88_24230</name>
</gene>
<dbReference type="InterPro" id="IPR038161">
    <property type="entry name" value="VirB9/CagX/TrbG_C_sf"/>
</dbReference>
<accession>A0A1S2DMM0</accession>
<dbReference type="RefSeq" id="WP_070149662.1">
    <property type="nucleotide sequence ID" value="NZ_CP146245.1"/>
</dbReference>
<evidence type="ECO:0000256" key="2">
    <source>
        <dbReference type="ARBA" id="ARBA00022729"/>
    </source>
</evidence>
<dbReference type="Pfam" id="PF03524">
    <property type="entry name" value="CagX"/>
    <property type="match status" value="1"/>
</dbReference>
<organism evidence="4 5">
    <name type="scientific">Agrobacterium vitis</name>
    <name type="common">Rhizobium vitis</name>
    <dbReference type="NCBI Taxonomy" id="373"/>
    <lineage>
        <taxon>Bacteria</taxon>
        <taxon>Pseudomonadati</taxon>
        <taxon>Pseudomonadota</taxon>
        <taxon>Alphaproteobacteria</taxon>
        <taxon>Hyphomicrobiales</taxon>
        <taxon>Rhizobiaceae</taxon>
        <taxon>Rhizobium/Agrobacterium group</taxon>
        <taxon>Agrobacterium</taxon>
    </lineage>
</organism>
<dbReference type="AlphaFoldDB" id="A0A1S2DMM0"/>
<dbReference type="InterPro" id="IPR014148">
    <property type="entry name" value="VirB9"/>
</dbReference>
<dbReference type="OrthoDB" id="7390264at2"/>
<evidence type="ECO:0000256" key="1">
    <source>
        <dbReference type="ARBA" id="ARBA00006135"/>
    </source>
</evidence>
<reference evidence="4 5" key="1">
    <citation type="submission" date="2019-12" db="EMBL/GenBank/DDBJ databases">
        <title>Whole-genome sequencing of Allorhizobium vitis.</title>
        <authorList>
            <person name="Gan H.M."/>
            <person name="Szegedi E."/>
            <person name="Burr T."/>
            <person name="Savka M.A."/>
        </authorList>
    </citation>
    <scope>NUCLEOTIDE SEQUENCE [LARGE SCALE GENOMIC DNA]</scope>
    <source>
        <strain evidence="4 5">CG415</strain>
    </source>
</reference>
<evidence type="ECO:0000313" key="4">
    <source>
        <dbReference type="EMBL" id="MVA59214.1"/>
    </source>
</evidence>
<comment type="caution">
    <text evidence="4">The sequence shown here is derived from an EMBL/GenBank/DDBJ whole genome shotgun (WGS) entry which is preliminary data.</text>
</comment>
<dbReference type="InterPro" id="IPR010258">
    <property type="entry name" value="Conjugal_tfr_TrbG/VirB9/CagX"/>
</dbReference>
<protein>
    <submittedName>
        <fullName evidence="4">P-type conjugative transfer protein VirB9</fullName>
    </submittedName>
</protein>
<dbReference type="Gene3D" id="2.60.40.2500">
    <property type="match status" value="1"/>
</dbReference>
<evidence type="ECO:0000256" key="3">
    <source>
        <dbReference type="ARBA" id="ARBA00023026"/>
    </source>
</evidence>
<keyword evidence="3" id="KW-0843">Virulence</keyword>
<evidence type="ECO:0000313" key="5">
    <source>
        <dbReference type="Proteomes" id="UP000440716"/>
    </source>
</evidence>
<comment type="similarity">
    <text evidence="1">Belongs to the TrbG/VirB9 family.</text>
</comment>
<dbReference type="NCBIfam" id="NF010435">
    <property type="entry name" value="PRK13861.1"/>
    <property type="match status" value="1"/>
</dbReference>
<dbReference type="NCBIfam" id="TIGR02781">
    <property type="entry name" value="VirB9"/>
    <property type="match status" value="1"/>
</dbReference>
<dbReference type="Proteomes" id="UP000440716">
    <property type="component" value="Unassembled WGS sequence"/>
</dbReference>
<dbReference type="InterPro" id="IPR033645">
    <property type="entry name" value="VirB9/CagX/TrbG_C"/>
</dbReference>